<dbReference type="AlphaFoldDB" id="A0A1R3TRM8"/>
<reference evidence="2" key="1">
    <citation type="submission" date="2016-10" db="EMBL/GenBank/DDBJ databases">
        <authorList>
            <person name="Wibberg D."/>
        </authorList>
    </citation>
    <scope>NUCLEOTIDE SEQUENCE [LARGE SCALE GENOMIC DNA]</scope>
</reference>
<dbReference type="InterPro" id="IPR036291">
    <property type="entry name" value="NAD(P)-bd_dom_sf"/>
</dbReference>
<evidence type="ECO:0000313" key="2">
    <source>
        <dbReference type="Proteomes" id="UP000187891"/>
    </source>
</evidence>
<dbReference type="InterPro" id="IPR051604">
    <property type="entry name" value="Ergot_Alk_Oxidoreductase"/>
</dbReference>
<dbReference type="STRING" id="1907666.DSM25559_2916"/>
<dbReference type="PANTHER" id="PTHR43162:SF1">
    <property type="entry name" value="PRESTALK A DIFFERENTIATION PROTEIN A"/>
    <property type="match status" value="1"/>
</dbReference>
<dbReference type="Gene3D" id="3.90.25.10">
    <property type="entry name" value="UDP-galactose 4-epimerase, domain 1"/>
    <property type="match status" value="1"/>
</dbReference>
<evidence type="ECO:0000313" key="1">
    <source>
        <dbReference type="EMBL" id="SCX26806.1"/>
    </source>
</evidence>
<dbReference type="Proteomes" id="UP000187891">
    <property type="component" value="Unassembled WGS sequence"/>
</dbReference>
<organism evidence="1 2">
    <name type="scientific">Agrobacterium rosae</name>
    <dbReference type="NCBI Taxonomy" id="1972867"/>
    <lineage>
        <taxon>Bacteria</taxon>
        <taxon>Pseudomonadati</taxon>
        <taxon>Pseudomonadota</taxon>
        <taxon>Alphaproteobacteria</taxon>
        <taxon>Hyphomicrobiales</taxon>
        <taxon>Rhizobiaceae</taxon>
        <taxon>Rhizobium/Agrobacterium group</taxon>
        <taxon>Agrobacterium</taxon>
    </lineage>
</organism>
<protein>
    <submittedName>
        <fullName evidence="1">NAD(P)H azoreductase</fullName>
        <ecNumber evidence="1">1.7.-.-</ecNumber>
    </submittedName>
</protein>
<dbReference type="Gene3D" id="3.40.50.720">
    <property type="entry name" value="NAD(P)-binding Rossmann-like Domain"/>
    <property type="match status" value="1"/>
</dbReference>
<proteinExistence type="predicted"/>
<keyword evidence="1" id="KW-0560">Oxidoreductase</keyword>
<dbReference type="EMBL" id="FMUE01000006">
    <property type="protein sequence ID" value="SCX26806.1"/>
    <property type="molecule type" value="Genomic_DNA"/>
</dbReference>
<accession>A0A1R3TRM8</accession>
<dbReference type="EC" id="1.7.-.-" evidence="1"/>
<dbReference type="SUPFAM" id="SSF51735">
    <property type="entry name" value="NAD(P)-binding Rossmann-fold domains"/>
    <property type="match status" value="1"/>
</dbReference>
<dbReference type="GO" id="GO:0016491">
    <property type="term" value="F:oxidoreductase activity"/>
    <property type="evidence" value="ECO:0007669"/>
    <property type="project" value="UniProtKB-KW"/>
</dbReference>
<dbReference type="PANTHER" id="PTHR43162">
    <property type="match status" value="1"/>
</dbReference>
<sequence>MIEALDLPATVLRPAYFIQNDLRQKDGLLKAGVYGSPIGKKGVSMVDIRDIGEAAAIELVRRDQAPTPLGRETYSLVGPDSLTGEGIATIWSDALGKTIRYGGDDLVAMEQRTKTMLPAWHALDLRLMFGRYQTEGAVASADDIARLTTLLGRAPRSYAAFAKDAAAQWAKA</sequence>
<name>A0A1R3TRM8_9HYPH</name>
<gene>
    <name evidence="1" type="primary">azoB_2</name>
    <name evidence="1" type="ORF">DSM25559_2916</name>
</gene>